<reference evidence="3 4" key="1">
    <citation type="submission" date="2023-07" db="EMBL/GenBank/DDBJ databases">
        <title>Sorghum-associated microbial communities from plants grown in Nebraska, USA.</title>
        <authorList>
            <person name="Schachtman D."/>
        </authorList>
    </citation>
    <scope>NUCLEOTIDE SEQUENCE [LARGE SCALE GENOMIC DNA]</scope>
    <source>
        <strain evidence="3 4">CC60</strain>
    </source>
</reference>
<sequence length="338" mass="36836">MQYPGKAPPPFIEPHRLETEDAARPRGLQPIDAATLSALHAIGRRPPPRDRLRRVLAMAVALVLHVFIVMVVRYEMQPRLPTGFVPPVDRDDVLEVRFIEPARPAPPVADVPPPPPVAEPPPKVRSPEATRPEPPRRKEPVPDQPPVENAPAPPAAQAPAPALFGADGSIVMPKQQGPGTTTQADFVARKPTDDSAIMSHKTTVTYKETRFEKDWAPRDENVLNKGLRRAIESTTVKKTIDLGHGTRIKCATVFFVLPVGCGGEDPSKASKKDGDVRLNMAPANPAVKDLPDQPVPPTEAECIAAFRADKPLPQGCATDIPIKAMDQENAERERRFGK</sequence>
<gene>
    <name evidence="3" type="ORF">J2T07_002076</name>
</gene>
<keyword evidence="2" id="KW-0812">Transmembrane</keyword>
<protein>
    <recommendedName>
        <fullName evidence="5">Protein TonB</fullName>
    </recommendedName>
</protein>
<evidence type="ECO:0008006" key="5">
    <source>
        <dbReference type="Google" id="ProtNLM"/>
    </source>
</evidence>
<proteinExistence type="predicted"/>
<feature type="compositionally biased region" description="Basic and acidic residues" evidence="1">
    <location>
        <begin position="125"/>
        <end position="141"/>
    </location>
</feature>
<evidence type="ECO:0000313" key="4">
    <source>
        <dbReference type="Proteomes" id="UP001237737"/>
    </source>
</evidence>
<feature type="transmembrane region" description="Helical" evidence="2">
    <location>
        <begin position="55"/>
        <end position="74"/>
    </location>
</feature>
<dbReference type="Proteomes" id="UP001237737">
    <property type="component" value="Unassembled WGS sequence"/>
</dbReference>
<name>A0ABT9SY16_9GAMM</name>
<keyword evidence="4" id="KW-1185">Reference proteome</keyword>
<accession>A0ABT9SY16</accession>
<evidence type="ECO:0000313" key="3">
    <source>
        <dbReference type="EMBL" id="MDQ0009886.1"/>
    </source>
</evidence>
<organism evidence="3 4">
    <name type="scientific">Luteibacter jiangsuensis</name>
    <dbReference type="NCBI Taxonomy" id="637577"/>
    <lineage>
        <taxon>Bacteria</taxon>
        <taxon>Pseudomonadati</taxon>
        <taxon>Pseudomonadota</taxon>
        <taxon>Gammaproteobacteria</taxon>
        <taxon>Lysobacterales</taxon>
        <taxon>Rhodanobacteraceae</taxon>
        <taxon>Luteibacter</taxon>
    </lineage>
</organism>
<dbReference type="RefSeq" id="WP_306849646.1">
    <property type="nucleotide sequence ID" value="NZ_JAUSSK010000003.1"/>
</dbReference>
<dbReference type="EMBL" id="JAUSSK010000003">
    <property type="protein sequence ID" value="MDQ0009886.1"/>
    <property type="molecule type" value="Genomic_DNA"/>
</dbReference>
<evidence type="ECO:0000256" key="1">
    <source>
        <dbReference type="SAM" id="MobiDB-lite"/>
    </source>
</evidence>
<keyword evidence="2" id="KW-1133">Transmembrane helix</keyword>
<feature type="compositionally biased region" description="Pro residues" evidence="1">
    <location>
        <begin position="103"/>
        <end position="124"/>
    </location>
</feature>
<keyword evidence="2" id="KW-0472">Membrane</keyword>
<feature type="region of interest" description="Disordered" evidence="1">
    <location>
        <begin position="101"/>
        <end position="162"/>
    </location>
</feature>
<comment type="caution">
    <text evidence="3">The sequence shown here is derived from an EMBL/GenBank/DDBJ whole genome shotgun (WGS) entry which is preliminary data.</text>
</comment>
<evidence type="ECO:0000256" key="2">
    <source>
        <dbReference type="SAM" id="Phobius"/>
    </source>
</evidence>